<feature type="transmembrane region" description="Helical" evidence="2">
    <location>
        <begin position="26"/>
        <end position="43"/>
    </location>
</feature>
<proteinExistence type="predicted"/>
<dbReference type="Pfam" id="PF08487">
    <property type="entry name" value="VIT"/>
    <property type="match status" value="1"/>
</dbReference>
<comment type="caution">
    <text evidence="4">The sequence shown here is derived from an EMBL/GenBank/DDBJ whole genome shotgun (WGS) entry which is preliminary data.</text>
</comment>
<feature type="transmembrane region" description="Helical" evidence="2">
    <location>
        <begin position="111"/>
        <end position="133"/>
    </location>
</feature>
<keyword evidence="2" id="KW-0472">Membrane</keyword>
<keyword evidence="5" id="KW-1185">Reference proteome</keyword>
<keyword evidence="2" id="KW-1133">Transmembrane helix</keyword>
<organism evidence="4 5">
    <name type="scientific">Rufibacter hautae</name>
    <dbReference type="NCBI Taxonomy" id="2595005"/>
    <lineage>
        <taxon>Bacteria</taxon>
        <taxon>Pseudomonadati</taxon>
        <taxon>Bacteroidota</taxon>
        <taxon>Cytophagia</taxon>
        <taxon>Cytophagales</taxon>
        <taxon>Hymenobacteraceae</taxon>
        <taxon>Rufibacter</taxon>
    </lineage>
</organism>
<dbReference type="AlphaFoldDB" id="A0A5B6THJ1"/>
<dbReference type="Proteomes" id="UP000324133">
    <property type="component" value="Unassembled WGS sequence"/>
</dbReference>
<feature type="transmembrane region" description="Helical" evidence="2">
    <location>
        <begin position="169"/>
        <end position="197"/>
    </location>
</feature>
<feature type="region of interest" description="Disordered" evidence="1">
    <location>
        <begin position="1"/>
        <end position="20"/>
    </location>
</feature>
<evidence type="ECO:0000256" key="2">
    <source>
        <dbReference type="SAM" id="Phobius"/>
    </source>
</evidence>
<gene>
    <name evidence="4" type="ORF">FOA19_15675</name>
</gene>
<name>A0A5B6THJ1_9BACT</name>
<feature type="domain" description="VIT" evidence="3">
    <location>
        <begin position="335"/>
        <end position="467"/>
    </location>
</feature>
<dbReference type="PROSITE" id="PS51468">
    <property type="entry name" value="VIT"/>
    <property type="match status" value="1"/>
</dbReference>
<dbReference type="InterPro" id="IPR031005">
    <property type="entry name" value="Sorted_by_XrtN"/>
</dbReference>
<feature type="transmembrane region" description="Helical" evidence="2">
    <location>
        <begin position="87"/>
        <end position="105"/>
    </location>
</feature>
<feature type="transmembrane region" description="Helical" evidence="2">
    <location>
        <begin position="145"/>
        <end position="163"/>
    </location>
</feature>
<feature type="transmembrane region" description="Helical" evidence="2">
    <location>
        <begin position="209"/>
        <end position="231"/>
    </location>
</feature>
<dbReference type="RefSeq" id="WP_149091716.1">
    <property type="nucleotide sequence ID" value="NZ_VKKY01000002.1"/>
</dbReference>
<dbReference type="EMBL" id="VKKY01000002">
    <property type="protein sequence ID" value="KAA3438660.1"/>
    <property type="molecule type" value="Genomic_DNA"/>
</dbReference>
<protein>
    <submittedName>
        <fullName evidence="4">XrtN system VIT domain-containing protein</fullName>
    </submittedName>
</protein>
<accession>A0A5B6THJ1</accession>
<dbReference type="InterPro" id="IPR013694">
    <property type="entry name" value="VIT"/>
</dbReference>
<feature type="transmembrane region" description="Helical" evidence="2">
    <location>
        <begin position="55"/>
        <end position="75"/>
    </location>
</feature>
<dbReference type="NCBIfam" id="TIGR04477">
    <property type="entry name" value="sorted_by_XrtN"/>
    <property type="match status" value="1"/>
</dbReference>
<keyword evidence="2" id="KW-0812">Transmembrane</keyword>
<evidence type="ECO:0000256" key="1">
    <source>
        <dbReference type="SAM" id="MobiDB-lite"/>
    </source>
</evidence>
<evidence type="ECO:0000313" key="5">
    <source>
        <dbReference type="Proteomes" id="UP000324133"/>
    </source>
</evidence>
<evidence type="ECO:0000313" key="4">
    <source>
        <dbReference type="EMBL" id="KAA3438660.1"/>
    </source>
</evidence>
<evidence type="ECO:0000259" key="3">
    <source>
        <dbReference type="PROSITE" id="PS51468"/>
    </source>
</evidence>
<reference evidence="4 5" key="1">
    <citation type="submission" date="2019-07" db="EMBL/GenBank/DDBJ databases">
        <title>Rufibacter sp. nov., isolated from lake sediment.</title>
        <authorList>
            <person name="Qu J.-H."/>
        </authorList>
    </citation>
    <scope>NUCLEOTIDE SEQUENCE [LARGE SCALE GENOMIC DNA]</scope>
    <source>
        <strain evidence="4 5">NBS58-1</strain>
    </source>
</reference>
<dbReference type="OrthoDB" id="1801976at2"/>
<sequence>MNFETQSTLSKPTPEETSPQLTKKPLLLTGFILIIISYSIFLLKEWRLWEHGESFGGIFLFNYLIAAGYFLTLVFRKFFRFKEPLQMLNHLMLFLVLGLISDFALNKEMKIFLPSVDWFTGWLILTSLAMMGYSFRSLLPRALQLTMVFLLGTGVVLFSYFSLYLAPYYFVGAIGAIALGIGLHIFIPLCSAIAVVVAVKRMSQADTTVLRTFVSGISVTLLFALVYLSLWQSGVEKVNRILNSYQVQENQDLPRWVALSQQVPTTPIFERIVQSDLVYQTASETFDVFGMPNRQFEEQQRHDPMVVVATRLFRKPDLSTQERVKIMESRFNARHLAQERLWSGTHLSTSNVITQAQIFPQHRFSYTEKILTVYNNHASNWGQEEAIYTFQLPEGSVVTSLSLWINGREEKGYLTTQSKADSAYKTVVGVEARDPSVVHWQEGNTVSVRVFPCTPQESRQFKIGVTSPLRLEGGNLVYENIFFDGPSPKNAAETAIIRVEGDTVPADLPSGFEPTTLGRFERYGAYSPDWKFKVKASNVSPAGFAFEGQTYHMQPHKPEYEPFQPTRVYLDLNKSWTLKEFTSVWAAVKGAKVYAYGSSMTKLTPENHLTVFQLLQEQNFSLFPLHLVKDPEQALIISKSTGNSPNLKDLEGSRFADEFAKTASKQKSIRLFHLTGQPSPYLRTLKELRLIQFAQGSSAELAQLLTEKKFVRPDSDPNAVVLDEAQIKISRTPSTATSQLNGPDHLMRLFAYNHLLQQIGPKYFQKDFLETNLIEEAAQANVVSPLSSLVVLETKKDYERFGIEESKNSLGNASVKSSGAVPEPHEWALIIIVLLVVSISVLKPRLLS</sequence>